<proteinExistence type="predicted"/>
<dbReference type="WBParaSite" id="SSTP_0000183700.1">
    <property type="protein sequence ID" value="SSTP_0000183700.1"/>
    <property type="gene ID" value="SSTP_0000183700"/>
</dbReference>
<evidence type="ECO:0000256" key="2">
    <source>
        <dbReference type="SAM" id="SignalP"/>
    </source>
</evidence>
<evidence type="ECO:0000313" key="5">
    <source>
        <dbReference type="WBParaSite" id="TCONS_00008918.p1"/>
    </source>
</evidence>
<dbReference type="AlphaFoldDB" id="A0A0K0DX70"/>
<accession>A0A0K0DX70</accession>
<keyword evidence="1" id="KW-1133">Transmembrane helix</keyword>
<sequence length="133" mass="15350">MKIYNIFGIIFNITIWTGILTINCYDCNSDTGNCNEGECEGKLCVRTETASLDTNRKIVIKTCSNDDEPTECYQIPFGSQFISRCICDYPLCNGDKDSILDIENHTMFTNCFSIKYTFIFIIFFIIYYIPILF</sequence>
<protein>
    <submittedName>
        <fullName evidence="4">Activin_recp domain-containing protein</fullName>
    </submittedName>
    <submittedName>
        <fullName evidence="5">UPAR/Ly6 domain-containing protein</fullName>
    </submittedName>
</protein>
<feature type="signal peptide" evidence="2">
    <location>
        <begin position="1"/>
        <end position="21"/>
    </location>
</feature>
<reference evidence="4" key="1">
    <citation type="submission" date="2015-08" db="UniProtKB">
        <authorList>
            <consortium name="WormBaseParasite"/>
        </authorList>
    </citation>
    <scope>IDENTIFICATION</scope>
</reference>
<keyword evidence="1" id="KW-0812">Transmembrane</keyword>
<evidence type="ECO:0000313" key="3">
    <source>
        <dbReference type="Proteomes" id="UP000035681"/>
    </source>
</evidence>
<dbReference type="WBParaSite" id="TCONS_00008918.p1">
    <property type="protein sequence ID" value="TCONS_00008918.p1"/>
    <property type="gene ID" value="XLOC_006787"/>
</dbReference>
<evidence type="ECO:0000313" key="4">
    <source>
        <dbReference type="WBParaSite" id="SSTP_0000183700.1"/>
    </source>
</evidence>
<keyword evidence="2" id="KW-0732">Signal</keyword>
<keyword evidence="1" id="KW-0472">Membrane</keyword>
<name>A0A0K0DX70_STRER</name>
<feature type="transmembrane region" description="Helical" evidence="1">
    <location>
        <begin position="112"/>
        <end position="131"/>
    </location>
</feature>
<organism evidence="4">
    <name type="scientific">Strongyloides stercoralis</name>
    <name type="common">Threadworm</name>
    <dbReference type="NCBI Taxonomy" id="6248"/>
    <lineage>
        <taxon>Eukaryota</taxon>
        <taxon>Metazoa</taxon>
        <taxon>Ecdysozoa</taxon>
        <taxon>Nematoda</taxon>
        <taxon>Chromadorea</taxon>
        <taxon>Rhabditida</taxon>
        <taxon>Tylenchina</taxon>
        <taxon>Panagrolaimomorpha</taxon>
        <taxon>Strongyloidoidea</taxon>
        <taxon>Strongyloididae</taxon>
        <taxon>Strongyloides</taxon>
    </lineage>
</organism>
<evidence type="ECO:0000256" key="1">
    <source>
        <dbReference type="SAM" id="Phobius"/>
    </source>
</evidence>
<dbReference type="Proteomes" id="UP000035681">
    <property type="component" value="Unplaced"/>
</dbReference>
<feature type="chain" id="PRO_5005327101" evidence="2">
    <location>
        <begin position="22"/>
        <end position="133"/>
    </location>
</feature>
<keyword evidence="3" id="KW-1185">Reference proteome</keyword>